<evidence type="ECO:0000313" key="2">
    <source>
        <dbReference type="Proteomes" id="UP000186922"/>
    </source>
</evidence>
<dbReference type="EMBL" id="BDGG01000012">
    <property type="protein sequence ID" value="GAV05382.1"/>
    <property type="molecule type" value="Genomic_DNA"/>
</dbReference>
<organism evidence="1 2">
    <name type="scientific">Ramazzottius varieornatus</name>
    <name type="common">Water bear</name>
    <name type="synonym">Tardigrade</name>
    <dbReference type="NCBI Taxonomy" id="947166"/>
    <lineage>
        <taxon>Eukaryota</taxon>
        <taxon>Metazoa</taxon>
        <taxon>Ecdysozoa</taxon>
        <taxon>Tardigrada</taxon>
        <taxon>Eutardigrada</taxon>
        <taxon>Parachela</taxon>
        <taxon>Hypsibioidea</taxon>
        <taxon>Ramazzottiidae</taxon>
        <taxon>Ramazzottius</taxon>
    </lineage>
</organism>
<dbReference type="Proteomes" id="UP000186922">
    <property type="component" value="Unassembled WGS sequence"/>
</dbReference>
<evidence type="ECO:0000313" key="1">
    <source>
        <dbReference type="EMBL" id="GAV05382.1"/>
    </source>
</evidence>
<gene>
    <name evidence="1" type="primary">RvY_15524-1</name>
    <name evidence="1" type="synonym">RvY_15524.1</name>
    <name evidence="1" type="ORF">RvY_15524</name>
</gene>
<reference evidence="1 2" key="1">
    <citation type="journal article" date="2016" name="Nat. Commun.">
        <title>Extremotolerant tardigrade genome and improved radiotolerance of human cultured cells by tardigrade-unique protein.</title>
        <authorList>
            <person name="Hashimoto T."/>
            <person name="Horikawa D.D."/>
            <person name="Saito Y."/>
            <person name="Kuwahara H."/>
            <person name="Kozuka-Hata H."/>
            <person name="Shin-I T."/>
            <person name="Minakuchi Y."/>
            <person name="Ohishi K."/>
            <person name="Motoyama A."/>
            <person name="Aizu T."/>
            <person name="Enomoto A."/>
            <person name="Kondo K."/>
            <person name="Tanaka S."/>
            <person name="Hara Y."/>
            <person name="Koshikawa S."/>
            <person name="Sagara H."/>
            <person name="Miura T."/>
            <person name="Yokobori S."/>
            <person name="Miyagawa K."/>
            <person name="Suzuki Y."/>
            <person name="Kubo T."/>
            <person name="Oyama M."/>
            <person name="Kohara Y."/>
            <person name="Fujiyama A."/>
            <person name="Arakawa K."/>
            <person name="Katayama T."/>
            <person name="Toyoda A."/>
            <person name="Kunieda T."/>
        </authorList>
    </citation>
    <scope>NUCLEOTIDE SEQUENCE [LARGE SCALE GENOMIC DNA]</scope>
    <source>
        <strain evidence="1 2">YOKOZUNA-1</strain>
    </source>
</reference>
<accession>A0A1D1VV85</accession>
<proteinExistence type="predicted"/>
<name>A0A1D1VV85_RAMVA</name>
<keyword evidence="2" id="KW-1185">Reference proteome</keyword>
<protein>
    <submittedName>
        <fullName evidence="1">Uncharacterized protein</fullName>
    </submittedName>
</protein>
<dbReference type="AlphaFoldDB" id="A0A1D1VV85"/>
<sequence length="394" mass="44855">MTLKKSSFTRSLKSEWKLAIYLRFSDHARIGRCLCRWAENGPSRLRNDEEPVKAKKARVKPDSVAALQPLLPQIRFALMTMDQLVDGPIKDGVITKEEAAKLVKGKSVAVSRRSKTKQEVGCLNWRLSEEACEDYGDDDDEAREAMTLEILPDMKNCPETSRRFLDLCRVAYPFQIKYRSQEIAKESQFKNFKQTEKRLPQLLLPLSSTEKKLVHDLAGSVSLLWAPSESEADKGDIKERKKGNTKRQKNKEFSGKWVLEIHAEGNRTEDIKGTLFGRVLKAEGEDQLKKLEKTLEKKNGSSLPVVQTSTPKFMHPGNMIGAIWTSLVASINEARTNTSNDQSPLPPEFLFCFLEFLSLTHCLVRQFLFLRFSFSSPVVGFVRRRRVLLVSMTV</sequence>
<comment type="caution">
    <text evidence="1">The sequence shown here is derived from an EMBL/GenBank/DDBJ whole genome shotgun (WGS) entry which is preliminary data.</text>
</comment>